<feature type="disulfide bond" evidence="5">
    <location>
        <begin position="328"/>
        <end position="337"/>
    </location>
</feature>
<comment type="caution">
    <text evidence="10">The sequence shown here is derived from an EMBL/GenBank/DDBJ whole genome shotgun (WGS) entry which is preliminary data.</text>
</comment>
<evidence type="ECO:0000256" key="7">
    <source>
        <dbReference type="RuleBase" id="RU280815"/>
    </source>
</evidence>
<dbReference type="CDD" id="cd00054">
    <property type="entry name" value="EGF_CA"/>
    <property type="match status" value="1"/>
</dbReference>
<keyword evidence="1 7" id="KW-0217">Developmental protein</keyword>
<feature type="disulfide bond" evidence="5">
    <location>
        <begin position="83"/>
        <end position="92"/>
    </location>
</feature>
<dbReference type="PROSITE" id="PS50026">
    <property type="entry name" value="EGF_3"/>
    <property type="match status" value="4"/>
</dbReference>
<dbReference type="PANTHER" id="PTHR24033">
    <property type="entry name" value="EGF-LIKE DOMAIN-CONTAINING PROTEIN"/>
    <property type="match status" value="1"/>
</dbReference>
<keyword evidence="7" id="KW-0812">Transmembrane</keyword>
<keyword evidence="2 5" id="KW-0245">EGF-like domain</keyword>
<evidence type="ECO:0000256" key="2">
    <source>
        <dbReference type="ARBA" id="ARBA00022536"/>
    </source>
</evidence>
<dbReference type="InterPro" id="IPR001774">
    <property type="entry name" value="DSL"/>
</dbReference>
<dbReference type="InterPro" id="IPR001881">
    <property type="entry name" value="EGF-like_Ca-bd_dom"/>
</dbReference>
<evidence type="ECO:0000313" key="10">
    <source>
        <dbReference type="EMBL" id="CAH1774354.1"/>
    </source>
</evidence>
<evidence type="ECO:0000256" key="6">
    <source>
        <dbReference type="PROSITE-ProRule" id="PRU00377"/>
    </source>
</evidence>
<reference evidence="10" key="1">
    <citation type="submission" date="2022-03" db="EMBL/GenBank/DDBJ databases">
        <authorList>
            <person name="Martin C."/>
        </authorList>
    </citation>
    <scope>NUCLEOTIDE SEQUENCE</scope>
</reference>
<dbReference type="PROSITE" id="PS00022">
    <property type="entry name" value="EGF_1"/>
    <property type="match status" value="4"/>
</dbReference>
<evidence type="ECO:0000259" key="9">
    <source>
        <dbReference type="PROSITE" id="PS51051"/>
    </source>
</evidence>
<keyword evidence="4 5" id="KW-1015">Disulfide bond</keyword>
<keyword evidence="7" id="KW-0472">Membrane</keyword>
<dbReference type="SUPFAM" id="SSF57196">
    <property type="entry name" value="EGF/Laminin"/>
    <property type="match status" value="4"/>
</dbReference>
<feature type="disulfide bond" evidence="6">
    <location>
        <begin position="96"/>
        <end position="108"/>
    </location>
</feature>
<feature type="domain" description="EGF-like" evidence="8">
    <location>
        <begin position="17"/>
        <end position="56"/>
    </location>
</feature>
<dbReference type="OrthoDB" id="283575at2759"/>
<comment type="caution">
    <text evidence="5">Lacks conserved residue(s) required for the propagation of feature annotation.</text>
</comment>
<dbReference type="InterPro" id="IPR000742">
    <property type="entry name" value="EGF"/>
</dbReference>
<name>A0A8S4N0K4_OWEFU</name>
<keyword evidence="11" id="KW-1185">Reference proteome</keyword>
<feature type="domain" description="DSL" evidence="9">
    <location>
        <begin position="326"/>
        <end position="371"/>
    </location>
</feature>
<feature type="domain" description="EGF-like" evidence="8">
    <location>
        <begin position="302"/>
        <end position="338"/>
    </location>
</feature>
<dbReference type="PROSITE" id="PS51051">
    <property type="entry name" value="DSL"/>
    <property type="match status" value="2"/>
</dbReference>
<dbReference type="Pfam" id="PF00008">
    <property type="entry name" value="EGF"/>
    <property type="match status" value="2"/>
</dbReference>
<organism evidence="10 11">
    <name type="scientific">Owenia fusiformis</name>
    <name type="common">Polychaete worm</name>
    <dbReference type="NCBI Taxonomy" id="6347"/>
    <lineage>
        <taxon>Eukaryota</taxon>
        <taxon>Metazoa</taxon>
        <taxon>Spiralia</taxon>
        <taxon>Lophotrochozoa</taxon>
        <taxon>Annelida</taxon>
        <taxon>Polychaeta</taxon>
        <taxon>Sedentaria</taxon>
        <taxon>Canalipalpata</taxon>
        <taxon>Sabellida</taxon>
        <taxon>Oweniida</taxon>
        <taxon>Oweniidae</taxon>
        <taxon>Owenia</taxon>
    </lineage>
</organism>
<dbReference type="Gene3D" id="2.10.25.10">
    <property type="entry name" value="Laminin"/>
    <property type="match status" value="3"/>
</dbReference>
<dbReference type="Gene3D" id="2.10.25.140">
    <property type="match status" value="2"/>
</dbReference>
<feature type="non-terminal residue" evidence="10">
    <location>
        <position position="1"/>
    </location>
</feature>
<dbReference type="SMART" id="SM00179">
    <property type="entry name" value="EGF_CA"/>
    <property type="match status" value="3"/>
</dbReference>
<proteinExistence type="predicted"/>
<evidence type="ECO:0000256" key="5">
    <source>
        <dbReference type="PROSITE-ProRule" id="PRU00076"/>
    </source>
</evidence>
<comment type="function">
    <text evidence="7">Putative Notch ligand involved in the mediation of Notch signaling.</text>
</comment>
<protein>
    <recommendedName>
        <fullName evidence="7">Delta-like protein</fullName>
    </recommendedName>
</protein>
<evidence type="ECO:0000313" key="11">
    <source>
        <dbReference type="Proteomes" id="UP000749559"/>
    </source>
</evidence>
<feature type="disulfide bond" evidence="6">
    <location>
        <begin position="341"/>
        <end position="353"/>
    </location>
</feature>
<dbReference type="AlphaFoldDB" id="A0A8S4N0K4"/>
<comment type="subcellular location">
    <subcellularLocation>
        <location evidence="7">Membrane</location>
        <topology evidence="7">Single-pass type I membrane protein</topology>
    </subcellularLocation>
</comment>
<evidence type="ECO:0000256" key="4">
    <source>
        <dbReference type="ARBA" id="ARBA00023157"/>
    </source>
</evidence>
<sequence>MADITTVDVTTMTDATTVDVCDNNLCENNATCVPSNDTNDGYICDCLEGYNGTYCQNLDPCYSNPCPEAARCIVNGSNFECECVDGYYGLNCSVMCEPRDDCEGHYACAVDGSKLCLANWTDPNCLTWNGKPYECLVDTGVEIPEGGFTGWLGPWVASYDCDGQNFNVQWNIESMNLLNTKPTGQLIYWLDDYSINNTQQFMGTVIENKGTVLFMRMSSDNMSEYNSMNGQIELNNSSQVLTFTPARGGPCFERAFDMIRPTETTKACLNNATCVQNGTEADEFYCCCPDGFKGDRCEIETDVDMCDPNPCQNNGTCYSENDTFNCTCEDNYFGKTCSTYCEPRDNCSGHYTCSKIDGKIECLDGWTGETCNNQIEELECKVEEIVPKFTDKDCMIITNWRFRNISRSTFIQQTEACTGTTQTLCELPKEGSECPIGFNITVGQSCYFMNLDWQTSHA</sequence>
<dbReference type="PROSITE" id="PS01186">
    <property type="entry name" value="EGF_2"/>
    <property type="match status" value="2"/>
</dbReference>
<dbReference type="SMART" id="SM00181">
    <property type="entry name" value="EGF"/>
    <property type="match status" value="5"/>
</dbReference>
<evidence type="ECO:0000259" key="8">
    <source>
        <dbReference type="PROSITE" id="PS50026"/>
    </source>
</evidence>
<feature type="domain" description="EGF-like" evidence="8">
    <location>
        <begin position="57"/>
        <end position="93"/>
    </location>
</feature>
<feature type="domain" description="EGF-like" evidence="8">
    <location>
        <begin position="258"/>
        <end position="298"/>
    </location>
</feature>
<feature type="domain" description="DSL" evidence="9">
    <location>
        <begin position="81"/>
        <end position="125"/>
    </location>
</feature>
<dbReference type="EMBL" id="CAIIXF020000001">
    <property type="protein sequence ID" value="CAH1774354.1"/>
    <property type="molecule type" value="Genomic_DNA"/>
</dbReference>
<dbReference type="GO" id="GO:0016020">
    <property type="term" value="C:membrane"/>
    <property type="evidence" value="ECO:0007669"/>
    <property type="project" value="UniProtKB-SubCell"/>
</dbReference>
<dbReference type="Pfam" id="PF01414">
    <property type="entry name" value="DSL"/>
    <property type="match status" value="2"/>
</dbReference>
<dbReference type="Proteomes" id="UP000749559">
    <property type="component" value="Unassembled WGS sequence"/>
</dbReference>
<accession>A0A8S4N0K4</accession>
<dbReference type="PANTHER" id="PTHR24033:SF151">
    <property type="entry name" value="NOTCH 2"/>
    <property type="match status" value="1"/>
</dbReference>
<feature type="disulfide bond" evidence="6">
    <location>
        <begin position="362"/>
        <end position="371"/>
    </location>
</feature>
<evidence type="ECO:0000256" key="1">
    <source>
        <dbReference type="ARBA" id="ARBA00022473"/>
    </source>
</evidence>
<dbReference type="FunFam" id="2.10.25.140:FF:000001">
    <property type="entry name" value="Delta-like protein"/>
    <property type="match status" value="1"/>
</dbReference>
<feature type="disulfide bond" evidence="5">
    <location>
        <begin position="46"/>
        <end position="55"/>
    </location>
</feature>
<dbReference type="GO" id="GO:0005509">
    <property type="term" value="F:calcium ion binding"/>
    <property type="evidence" value="ECO:0007669"/>
    <property type="project" value="InterPro"/>
</dbReference>
<evidence type="ECO:0000256" key="3">
    <source>
        <dbReference type="ARBA" id="ARBA00022737"/>
    </source>
</evidence>
<feature type="disulfide bond" evidence="6">
    <location>
        <begin position="116"/>
        <end position="125"/>
    </location>
</feature>
<gene>
    <name evidence="10" type="ORF">OFUS_LOCUS1834</name>
</gene>
<dbReference type="InterPro" id="IPR051830">
    <property type="entry name" value="NOTCH_homolog"/>
</dbReference>
<keyword evidence="7" id="KW-1133">Transmembrane helix</keyword>
<dbReference type="SMART" id="SM00051">
    <property type="entry name" value="DSL"/>
    <property type="match status" value="2"/>
</dbReference>
<keyword evidence="7" id="KW-0732">Signal</keyword>
<keyword evidence="3 7" id="KW-0677">Repeat</keyword>
<feature type="disulfide bond" evidence="5">
    <location>
        <begin position="288"/>
        <end position="297"/>
    </location>
</feature>
<dbReference type="GO" id="GO:0007154">
    <property type="term" value="P:cell communication"/>
    <property type="evidence" value="ECO:0007669"/>
    <property type="project" value="InterPro"/>
</dbReference>